<dbReference type="EMBL" id="VRLW01000001">
    <property type="protein sequence ID" value="KAA1260951.1"/>
    <property type="molecule type" value="Genomic_DNA"/>
</dbReference>
<evidence type="ECO:0000313" key="1">
    <source>
        <dbReference type="EMBL" id="KAA1260951.1"/>
    </source>
</evidence>
<proteinExistence type="predicted"/>
<keyword evidence="2" id="KW-1185">Reference proteome</keyword>
<sequence length="126" mass="14446">MDTDPECPDDVYQTHMAAFVSAFIKRERRDRWMHLFSSRPKQLFKNSHKLHEHLDKSCCTESPEPTLIDPATVGMFFEFHADYPPLLVTGQRAIELGTGHDAVFSIVPGKLAAYFFHEGFVMECRA</sequence>
<gene>
    <name evidence="1" type="ORF">LF1_34930</name>
</gene>
<dbReference type="OrthoDB" id="10013685at2"/>
<dbReference type="Proteomes" id="UP000322699">
    <property type="component" value="Unassembled WGS sequence"/>
</dbReference>
<dbReference type="AlphaFoldDB" id="A0A5B1CKW4"/>
<organism evidence="1 2">
    <name type="scientific">Rubripirellula obstinata</name>
    <dbReference type="NCBI Taxonomy" id="406547"/>
    <lineage>
        <taxon>Bacteria</taxon>
        <taxon>Pseudomonadati</taxon>
        <taxon>Planctomycetota</taxon>
        <taxon>Planctomycetia</taxon>
        <taxon>Pirellulales</taxon>
        <taxon>Pirellulaceae</taxon>
        <taxon>Rubripirellula</taxon>
    </lineage>
</organism>
<protein>
    <submittedName>
        <fullName evidence="1">Uncharacterized protein</fullName>
    </submittedName>
</protein>
<reference evidence="1 2" key="1">
    <citation type="submission" date="2019-08" db="EMBL/GenBank/DDBJ databases">
        <title>Deep-cultivation of Planctomycetes and their phenomic and genomic characterization uncovers novel biology.</title>
        <authorList>
            <person name="Wiegand S."/>
            <person name="Jogler M."/>
            <person name="Boedeker C."/>
            <person name="Pinto D."/>
            <person name="Vollmers J."/>
            <person name="Rivas-Marin E."/>
            <person name="Kohn T."/>
            <person name="Peeters S.H."/>
            <person name="Heuer A."/>
            <person name="Rast P."/>
            <person name="Oberbeckmann S."/>
            <person name="Bunk B."/>
            <person name="Jeske O."/>
            <person name="Meyerdierks A."/>
            <person name="Storesund J.E."/>
            <person name="Kallscheuer N."/>
            <person name="Luecker S."/>
            <person name="Lage O.M."/>
            <person name="Pohl T."/>
            <person name="Merkel B.J."/>
            <person name="Hornburger P."/>
            <person name="Mueller R.-W."/>
            <person name="Bruemmer F."/>
            <person name="Labrenz M."/>
            <person name="Spormann A.M."/>
            <person name="Op Den Camp H."/>
            <person name="Overmann J."/>
            <person name="Amann R."/>
            <person name="Jetten M.S.M."/>
            <person name="Mascher T."/>
            <person name="Medema M.H."/>
            <person name="Devos D.P."/>
            <person name="Kaster A.-K."/>
            <person name="Ovreas L."/>
            <person name="Rohde M."/>
            <person name="Galperin M.Y."/>
            <person name="Jogler C."/>
        </authorList>
    </citation>
    <scope>NUCLEOTIDE SEQUENCE [LARGE SCALE GENOMIC DNA]</scope>
    <source>
        <strain evidence="1 2">LF1</strain>
    </source>
</reference>
<dbReference type="RefSeq" id="WP_068264456.1">
    <property type="nucleotide sequence ID" value="NZ_LWSK01000061.1"/>
</dbReference>
<accession>A0A5B1CKW4</accession>
<name>A0A5B1CKW4_9BACT</name>
<evidence type="ECO:0000313" key="2">
    <source>
        <dbReference type="Proteomes" id="UP000322699"/>
    </source>
</evidence>
<comment type="caution">
    <text evidence="1">The sequence shown here is derived from an EMBL/GenBank/DDBJ whole genome shotgun (WGS) entry which is preliminary data.</text>
</comment>